<feature type="region of interest" description="Disordered" evidence="1">
    <location>
        <begin position="1"/>
        <end position="44"/>
    </location>
</feature>
<evidence type="ECO:0000313" key="3">
    <source>
        <dbReference type="EMBL" id="CCE73522.1"/>
    </source>
</evidence>
<feature type="compositionally biased region" description="Polar residues" evidence="1">
    <location>
        <begin position="7"/>
        <end position="17"/>
    </location>
</feature>
<reference evidence="3" key="1">
    <citation type="submission" date="2011-10" db="EMBL/GenBank/DDBJ databases">
        <authorList>
            <person name="Genoscope - CEA"/>
        </authorList>
    </citation>
    <scope>NUCLEOTIDE SEQUENCE</scope>
    <source>
        <strain evidence="3">CBS 7064</strain>
    </source>
</reference>
<evidence type="ECO:0000256" key="1">
    <source>
        <dbReference type="SAM" id="MobiDB-lite"/>
    </source>
</evidence>
<proteinExistence type="predicted"/>
<evidence type="ECO:0000313" key="4">
    <source>
        <dbReference type="Proteomes" id="UP000005222"/>
    </source>
</evidence>
<dbReference type="InParanoid" id="G8YSR0"/>
<dbReference type="HOGENOM" id="CLU_3224798_0_0_1"/>
<feature type="compositionally biased region" description="Polar residues" evidence="1">
    <location>
        <begin position="34"/>
        <end position="44"/>
    </location>
</feature>
<keyword evidence="4" id="KW-1185">Reference proteome</keyword>
<dbReference type="EMBL" id="FO082059">
    <property type="protein sequence ID" value="CCE72961.1"/>
    <property type="molecule type" value="Genomic_DNA"/>
</dbReference>
<organism evidence="3 4">
    <name type="scientific">Pichia sorbitophila (strain ATCC MYA-4447 / BCRC 22081 / CBS 7064 / NBRC 10061 / NRRL Y-12695)</name>
    <name type="common">Hybrid yeast</name>
    <dbReference type="NCBI Taxonomy" id="559304"/>
    <lineage>
        <taxon>Eukaryota</taxon>
        <taxon>Fungi</taxon>
        <taxon>Dikarya</taxon>
        <taxon>Ascomycota</taxon>
        <taxon>Saccharomycotina</taxon>
        <taxon>Pichiomycetes</taxon>
        <taxon>Debaryomycetaceae</taxon>
        <taxon>Millerozyma</taxon>
    </lineage>
</organism>
<dbReference type="AlphaFoldDB" id="G8YSR0"/>
<protein>
    <submittedName>
        <fullName evidence="3">Piso0_000568 protein</fullName>
    </submittedName>
</protein>
<reference evidence="4" key="2">
    <citation type="journal article" date="2012" name="G3 (Bethesda)">
        <title>Pichia sorbitophila, an interspecies yeast hybrid reveals early steps of genome resolution following polyploidization.</title>
        <authorList>
            <person name="Leh Louis V."/>
            <person name="Despons L."/>
            <person name="Friedrich A."/>
            <person name="Martin T."/>
            <person name="Durrens P."/>
            <person name="Casaregola S."/>
            <person name="Neuveglise C."/>
            <person name="Fairhead C."/>
            <person name="Marck C."/>
            <person name="Cruz J.A."/>
            <person name="Straub M.L."/>
            <person name="Kugler V."/>
            <person name="Sacerdot C."/>
            <person name="Uzunov Z."/>
            <person name="Thierry A."/>
            <person name="Weiss S."/>
            <person name="Bleykasten C."/>
            <person name="De Montigny J."/>
            <person name="Jacques N."/>
            <person name="Jung P."/>
            <person name="Lemaire M."/>
            <person name="Mallet S."/>
            <person name="Morel G."/>
            <person name="Richard G.F."/>
            <person name="Sarkar A."/>
            <person name="Savel G."/>
            <person name="Schacherer J."/>
            <person name="Seret M.L."/>
            <person name="Talla E."/>
            <person name="Samson G."/>
            <person name="Jubin C."/>
            <person name="Poulain J."/>
            <person name="Vacherie B."/>
            <person name="Barbe V."/>
            <person name="Pelletier E."/>
            <person name="Sherman D.J."/>
            <person name="Westhof E."/>
            <person name="Weissenbach J."/>
            <person name="Baret P.V."/>
            <person name="Wincker P."/>
            <person name="Gaillardin C."/>
            <person name="Dujon B."/>
            <person name="Souciet J.L."/>
        </authorList>
    </citation>
    <scope>NUCLEOTIDE SEQUENCE [LARGE SCALE GENOMIC DNA]</scope>
    <source>
        <strain evidence="4">ATCC MYA-4447 / BCRC 22081 / CBS 7064 / NBRC 10061 / NRRL Y-12695</strain>
    </source>
</reference>
<dbReference type="Proteomes" id="UP000005222">
    <property type="component" value="Chromosome B"/>
</dbReference>
<sequence length="44" mass="5116">MRDVSLSDRQNYATQTARARKKTLHKIGCHRSRQCNPRTSEGRT</sequence>
<name>G8YSR0_PICSO</name>
<evidence type="ECO:0000313" key="2">
    <source>
        <dbReference type="EMBL" id="CCE72961.1"/>
    </source>
</evidence>
<dbReference type="Proteomes" id="UP000005222">
    <property type="component" value="Chromosome A"/>
</dbReference>
<dbReference type="EMBL" id="FO082058">
    <property type="protein sequence ID" value="CCE73522.1"/>
    <property type="molecule type" value="Genomic_DNA"/>
</dbReference>
<accession>G8YSR0</accession>
<feature type="compositionally biased region" description="Basic residues" evidence="1">
    <location>
        <begin position="18"/>
        <end position="33"/>
    </location>
</feature>
<gene>
    <name evidence="3" type="primary">Piso0_000568</name>
    <name evidence="2" type="ORF">GNLVRS01_PISO0A12210g</name>
    <name evidence="3" type="ORF">GNLVRS01_PISO0B12277g</name>
</gene>